<dbReference type="GO" id="GO:0016628">
    <property type="term" value="F:oxidoreductase activity, acting on the CH-CH group of donors, NAD or NADP as acceptor"/>
    <property type="evidence" value="ECO:0007669"/>
    <property type="project" value="InterPro"/>
</dbReference>
<keyword evidence="1" id="KW-0560">Oxidoreductase</keyword>
<comment type="caution">
    <text evidence="4">The sequence shown here is derived from an EMBL/GenBank/DDBJ whole genome shotgun (WGS) entry which is preliminary data.</text>
</comment>
<dbReference type="OMA" id="GKLHMER"/>
<accession>A0AA38GIA3</accession>
<dbReference type="PANTHER" id="PTHR43205:SF7">
    <property type="entry name" value="PROSTAGLANDIN REDUCTASE 1"/>
    <property type="match status" value="1"/>
</dbReference>
<protein>
    <recommendedName>
        <fullName evidence="6">2-alkenal reductase (NADP(+)-dependent)</fullName>
    </recommendedName>
</protein>
<organism evidence="4 5">
    <name type="scientific">Taxus chinensis</name>
    <name type="common">Chinese yew</name>
    <name type="synonym">Taxus wallichiana var. chinensis</name>
    <dbReference type="NCBI Taxonomy" id="29808"/>
    <lineage>
        <taxon>Eukaryota</taxon>
        <taxon>Viridiplantae</taxon>
        <taxon>Streptophyta</taxon>
        <taxon>Embryophyta</taxon>
        <taxon>Tracheophyta</taxon>
        <taxon>Spermatophyta</taxon>
        <taxon>Pinopsida</taxon>
        <taxon>Pinidae</taxon>
        <taxon>Conifers II</taxon>
        <taxon>Cupressales</taxon>
        <taxon>Taxaceae</taxon>
        <taxon>Taxus</taxon>
    </lineage>
</organism>
<reference evidence="4 5" key="1">
    <citation type="journal article" date="2021" name="Nat. Plants">
        <title>The Taxus genome provides insights into paclitaxel biosynthesis.</title>
        <authorList>
            <person name="Xiong X."/>
            <person name="Gou J."/>
            <person name="Liao Q."/>
            <person name="Li Y."/>
            <person name="Zhou Q."/>
            <person name="Bi G."/>
            <person name="Li C."/>
            <person name="Du R."/>
            <person name="Wang X."/>
            <person name="Sun T."/>
            <person name="Guo L."/>
            <person name="Liang H."/>
            <person name="Lu P."/>
            <person name="Wu Y."/>
            <person name="Zhang Z."/>
            <person name="Ro D.K."/>
            <person name="Shang Y."/>
            <person name="Huang S."/>
            <person name="Yan J."/>
        </authorList>
    </citation>
    <scope>NUCLEOTIDE SEQUENCE [LARGE SCALE GENOMIC DNA]</scope>
    <source>
        <strain evidence="4">Ta-2019</strain>
    </source>
</reference>
<evidence type="ECO:0000259" key="2">
    <source>
        <dbReference type="Pfam" id="PF00107"/>
    </source>
</evidence>
<evidence type="ECO:0000256" key="1">
    <source>
        <dbReference type="ARBA" id="ARBA00023002"/>
    </source>
</evidence>
<feature type="domain" description="Alcohol dehydrogenase-like C-terminal" evidence="2">
    <location>
        <begin position="180"/>
        <end position="232"/>
    </location>
</feature>
<proteinExistence type="predicted"/>
<dbReference type="Gene3D" id="3.90.180.10">
    <property type="entry name" value="Medium-chain alcohol dehydrogenases, catalytic domain"/>
    <property type="match status" value="1"/>
</dbReference>
<dbReference type="AlphaFoldDB" id="A0AA38GIA3"/>
<dbReference type="Gene3D" id="3.40.50.720">
    <property type="entry name" value="NAD(P)-binding Rossmann-like Domain"/>
    <property type="match status" value="1"/>
</dbReference>
<evidence type="ECO:0000313" key="5">
    <source>
        <dbReference type="Proteomes" id="UP000824469"/>
    </source>
</evidence>
<dbReference type="InterPro" id="IPR036291">
    <property type="entry name" value="NAD(P)-bd_dom_sf"/>
</dbReference>
<dbReference type="EMBL" id="JAHRHJ020000003">
    <property type="protein sequence ID" value="KAH9323491.1"/>
    <property type="molecule type" value="Genomic_DNA"/>
</dbReference>
<dbReference type="InterPro" id="IPR041694">
    <property type="entry name" value="ADH_N_2"/>
</dbReference>
<name>A0AA38GIA3_TAXCH</name>
<dbReference type="InterPro" id="IPR011032">
    <property type="entry name" value="GroES-like_sf"/>
</dbReference>
<keyword evidence="5" id="KW-1185">Reference proteome</keyword>
<dbReference type="Pfam" id="PF00107">
    <property type="entry name" value="ADH_zinc_N"/>
    <property type="match status" value="1"/>
</dbReference>
<gene>
    <name evidence="4" type="ORF">KI387_018130</name>
</gene>
<feature type="non-terminal residue" evidence="4">
    <location>
        <position position="232"/>
    </location>
</feature>
<dbReference type="Pfam" id="PF16884">
    <property type="entry name" value="ADH_N_2"/>
    <property type="match status" value="1"/>
</dbReference>
<evidence type="ECO:0000259" key="3">
    <source>
        <dbReference type="Pfam" id="PF16884"/>
    </source>
</evidence>
<dbReference type="SUPFAM" id="SSF50129">
    <property type="entry name" value="GroES-like"/>
    <property type="match status" value="1"/>
</dbReference>
<dbReference type="Proteomes" id="UP000824469">
    <property type="component" value="Unassembled WGS sequence"/>
</dbReference>
<feature type="domain" description="Oxidoreductase N-terminal" evidence="3">
    <location>
        <begin position="23"/>
        <end position="134"/>
    </location>
</feature>
<dbReference type="PANTHER" id="PTHR43205">
    <property type="entry name" value="PROSTAGLANDIN REDUCTASE"/>
    <property type="match status" value="1"/>
</dbReference>
<dbReference type="InterPro" id="IPR013149">
    <property type="entry name" value="ADH-like_C"/>
</dbReference>
<feature type="non-terminal residue" evidence="4">
    <location>
        <position position="1"/>
    </location>
</feature>
<evidence type="ECO:0000313" key="4">
    <source>
        <dbReference type="EMBL" id="KAH9323491.1"/>
    </source>
</evidence>
<dbReference type="InterPro" id="IPR045010">
    <property type="entry name" value="MDR_fam"/>
</dbReference>
<sequence length="232" mass="25100">VSISSFAFSGDLSEMASNEVSNKQVILKDYVTGVPKESDMLLKCTKLPLQLKDGSTDVLVKNLYLSCDPYMRGRMKNITSYFIAPFTPGSVINGFVVSKVVISNHPEFKQGDLVAAVTGWEEYSIIPEGRGLRKIIHTDVPLSYYIGLLGMPGHTAYVGFFKVSSPKPGETVYISAAAGAVGQLVGQFAKSHGCYVVGSAGSKEKVALLKNRLGFDDAFNYKEEPDLNAALK</sequence>
<dbReference type="SUPFAM" id="SSF51735">
    <property type="entry name" value="NAD(P)-binding Rossmann-fold domains"/>
    <property type="match status" value="1"/>
</dbReference>
<evidence type="ECO:0008006" key="6">
    <source>
        <dbReference type="Google" id="ProtNLM"/>
    </source>
</evidence>